<name>A0A1C5K9J5_9ACTN</name>
<organism evidence="1 2">
    <name type="scientific">Micromonospora echinaurantiaca</name>
    <dbReference type="NCBI Taxonomy" id="47857"/>
    <lineage>
        <taxon>Bacteria</taxon>
        <taxon>Bacillati</taxon>
        <taxon>Actinomycetota</taxon>
        <taxon>Actinomycetes</taxon>
        <taxon>Micromonosporales</taxon>
        <taxon>Micromonosporaceae</taxon>
        <taxon>Micromonospora</taxon>
    </lineage>
</organism>
<dbReference type="AlphaFoldDB" id="A0A1C5K9J5"/>
<protein>
    <submittedName>
        <fullName evidence="1">Uncharacterized protein</fullName>
    </submittedName>
</protein>
<accession>A0A1C5K9J5</accession>
<sequence length="60" mass="6460">MSEGLWRAVVPPYRMLDPGLALAEAVLVNTLAELCAVLPDEERASKLLNEALLRAGSTHS</sequence>
<proteinExistence type="predicted"/>
<keyword evidence="2" id="KW-1185">Reference proteome</keyword>
<dbReference type="Proteomes" id="UP000198217">
    <property type="component" value="Chromosome I"/>
</dbReference>
<gene>
    <name evidence="1" type="ORF">GA0070609_5864</name>
</gene>
<evidence type="ECO:0000313" key="1">
    <source>
        <dbReference type="EMBL" id="SCG79330.1"/>
    </source>
</evidence>
<dbReference type="EMBL" id="LT607750">
    <property type="protein sequence ID" value="SCG79330.1"/>
    <property type="molecule type" value="Genomic_DNA"/>
</dbReference>
<reference evidence="1 2" key="1">
    <citation type="submission" date="2016-06" db="EMBL/GenBank/DDBJ databases">
        <authorList>
            <person name="Kjaerup R.B."/>
            <person name="Dalgaard T.S."/>
            <person name="Juul-Madsen H.R."/>
        </authorList>
    </citation>
    <scope>NUCLEOTIDE SEQUENCE [LARGE SCALE GENOMIC DNA]</scope>
    <source>
        <strain evidence="1 2">DSM 43904</strain>
    </source>
</reference>
<evidence type="ECO:0000313" key="2">
    <source>
        <dbReference type="Proteomes" id="UP000198217"/>
    </source>
</evidence>